<keyword evidence="3" id="KW-1133">Transmembrane helix</keyword>
<evidence type="ECO:0000313" key="6">
    <source>
        <dbReference type="Proteomes" id="UP000298564"/>
    </source>
</evidence>
<organism evidence="5 6">
    <name type="scientific">Buchnera aphidicola</name>
    <name type="common">Lipaphis pseudobrassicae</name>
    <dbReference type="NCBI Taxonomy" id="1258543"/>
    <lineage>
        <taxon>Bacteria</taxon>
        <taxon>Pseudomonadati</taxon>
        <taxon>Pseudomonadota</taxon>
        <taxon>Gammaproteobacteria</taxon>
        <taxon>Enterobacterales</taxon>
        <taxon>Erwiniaceae</taxon>
        <taxon>Buchnera</taxon>
    </lineage>
</organism>
<reference evidence="5 6" key="2">
    <citation type="submission" date="2019-05" db="EMBL/GenBank/DDBJ databases">
        <title>Genome evolution of the obligate endosymbiont Buchnera aphidicola.</title>
        <authorList>
            <person name="Moran N.A."/>
        </authorList>
    </citation>
    <scope>NUCLEOTIDE SEQUENCE [LARGE SCALE GENOMIC DNA]</scope>
    <source>
        <strain evidence="5 6">Lps</strain>
    </source>
</reference>
<sequence>MSIYHKCLSRFLISFSALFIIFLLFIETNAGFKWIFNLTSRFFLGFKVEEILGNWRDFTLKNINYSSFGMTIQADSIHVVLDIKSLFRTSTIIKDIKTKNVIIIFKENKYEKFLRKEKVNNFIEKNKHIKYSILFKNIHIDKILMKTSKVHFFLSNIFLTSISLSNNNITIFPTYIDNVKVLLLNSVNLKKNIRNNNFINIKKIHNFLSFSFAKKKFFIPFNINLIFLHCKKTSFVNYKSINSLEIKIQAKLQNNVLNIKNIMINSNFLRLKSFGKIIFYNNRFSSCIIHNTILLPRFYDKIIDISLKICLDKELKIQLHSNHLYNTNLIAKICLDNFNNSFYLNFNSKHLFFPIKEDFVLNLKNFNIILSGNINNYSLFIKNTFKLKDMRSILIKIHAQGRLKNIFLKKFEVFPIKKIIFHKENNNLKRNTIYNDYILDLMGRINVLGSVDQDMYNISFSKINLNSNIMKKKISILGSLYYRNFNFLDIPGIEFLLGKNKLHIQGTLGKTFNINSSIYANDLNYLSPNLKGIIKSKSNIYGDHVIPMSITSKTSIRNVNINNIYLKSFKIFADISFQNTCFGRTLIDAKKIYFSKFHIDSLFLKANWGNNKQNIFFLFKSKMLSLNLTINGMYDHKTGNWNGFFKKIKIHTFLGKLTIKDSPVIFYYNLKNKKNNIYKKNLPQKEIFSSFLDYIKMSFSNIFKQSFMNFETTLFVNGKLKWGFGKRFNDGKLLLTTNNIKFKKKTKENLYSESIDYIRWYTSLRKDNLQNKWVLKKSINSLEKTNIFGYLNITDIYNKKNIEGKLYISNFPVSIINFFTKSFKKVQGTFKSNITFFGTLYCPKILSTVNLQNIFINSDNLLQYITLFFPYFSGKTDLIKINQSVLIQKADILFTLNTVLKKSNHIEWKMSFKSEKIAISIFHKIQITCSSHLKLHYLFEKYDLIGYIKFPFFYLNINEKNFFI</sequence>
<dbReference type="Proteomes" id="UP000298564">
    <property type="component" value="Chromosome"/>
</dbReference>
<evidence type="ECO:0000256" key="3">
    <source>
        <dbReference type="ARBA" id="ARBA00022989"/>
    </source>
</evidence>
<keyword evidence="2" id="KW-0812">Transmembrane</keyword>
<evidence type="ECO:0000256" key="4">
    <source>
        <dbReference type="ARBA" id="ARBA00023136"/>
    </source>
</evidence>
<dbReference type="PANTHER" id="PTHR36985">
    <property type="entry name" value="TRANSLOCATION AND ASSEMBLY MODULE SUBUNIT TAMB"/>
    <property type="match status" value="1"/>
</dbReference>
<dbReference type="RefSeq" id="WP_158355819.1">
    <property type="nucleotide sequence ID" value="NZ_CP034870.1"/>
</dbReference>
<dbReference type="AlphaFoldDB" id="A0A4D6XZZ4"/>
<dbReference type="GO" id="GO:0009306">
    <property type="term" value="P:protein secretion"/>
    <property type="evidence" value="ECO:0007669"/>
    <property type="project" value="TreeGrafter"/>
</dbReference>
<dbReference type="GO" id="GO:0097347">
    <property type="term" value="C:TAM protein secretion complex"/>
    <property type="evidence" value="ECO:0007669"/>
    <property type="project" value="TreeGrafter"/>
</dbReference>
<protein>
    <submittedName>
        <fullName evidence="5">Translocation/assembly module TamB</fullName>
    </submittedName>
</protein>
<reference evidence="5 6" key="1">
    <citation type="submission" date="2018-12" db="EMBL/GenBank/DDBJ databases">
        <authorList>
            <person name="Chong R.A."/>
        </authorList>
    </citation>
    <scope>NUCLEOTIDE SEQUENCE [LARGE SCALE GENOMIC DNA]</scope>
    <source>
        <strain evidence="5 6">Lps</strain>
    </source>
</reference>
<evidence type="ECO:0000256" key="2">
    <source>
        <dbReference type="ARBA" id="ARBA00022692"/>
    </source>
</evidence>
<dbReference type="PANTHER" id="PTHR36985:SF1">
    <property type="entry name" value="TRANSLOCATION AND ASSEMBLY MODULE SUBUNIT TAMB"/>
    <property type="match status" value="1"/>
</dbReference>
<accession>A0A4D6XZZ4</accession>
<dbReference type="OrthoDB" id="5555605at2"/>
<name>A0A4D6XZZ4_9GAMM</name>
<dbReference type="EMBL" id="CP034870">
    <property type="protein sequence ID" value="QCI21977.1"/>
    <property type="molecule type" value="Genomic_DNA"/>
</dbReference>
<proteinExistence type="predicted"/>
<comment type="subcellular location">
    <subcellularLocation>
        <location evidence="1">Membrane</location>
        <topology evidence="1">Single-pass membrane protein</topology>
    </subcellularLocation>
</comment>
<evidence type="ECO:0000313" key="5">
    <source>
        <dbReference type="EMBL" id="QCI21977.1"/>
    </source>
</evidence>
<evidence type="ECO:0000256" key="1">
    <source>
        <dbReference type="ARBA" id="ARBA00004167"/>
    </source>
</evidence>
<gene>
    <name evidence="5" type="ORF">D9V70_00430</name>
</gene>
<dbReference type="GO" id="GO:0005886">
    <property type="term" value="C:plasma membrane"/>
    <property type="evidence" value="ECO:0007669"/>
    <property type="project" value="TreeGrafter"/>
</dbReference>
<keyword evidence="4" id="KW-0472">Membrane</keyword>